<evidence type="ECO:0000256" key="2">
    <source>
        <dbReference type="RuleBase" id="RU363015"/>
    </source>
</evidence>
<evidence type="ECO:0000313" key="4">
    <source>
        <dbReference type="EMBL" id="GAA2416399.1"/>
    </source>
</evidence>
<sequence length="258" mass="27668">MRDTREHGAAGLPGGVAPPNRAGPYRVLARTRPPPAEPPLARRRPRAGSARNRLRWTFPGVVDRIGGAGVRICVFCGSSGGGDGYLEAARRVGRTLADRGIGIVYGGARVGMMGAVADAALAAGGSVIGVIPQGLVAWEVAHEGLSELHVVPDLHRRKALMADLSDAFVALPGGAGTLEETFEAWTWGQLGLHAKPVGLLDVDGYYAPLLRFVDHMVAEGFLRAPYRRMLIVESDLDRLLERCADYRPPDYTWTETDP</sequence>
<dbReference type="SUPFAM" id="SSF102405">
    <property type="entry name" value="MCP/YpsA-like"/>
    <property type="match status" value="1"/>
</dbReference>
<protein>
    <recommendedName>
        <fullName evidence="2">Cytokinin riboside 5'-monophosphate phosphoribohydrolase</fullName>
        <ecNumber evidence="2">3.2.2.n1</ecNumber>
    </recommendedName>
</protein>
<evidence type="ECO:0000256" key="1">
    <source>
        <dbReference type="ARBA" id="ARBA00006763"/>
    </source>
</evidence>
<keyword evidence="2" id="KW-0203">Cytokinin biosynthesis</keyword>
<name>A0ABN3IX72_9ACTN</name>
<evidence type="ECO:0000256" key="3">
    <source>
        <dbReference type="SAM" id="MobiDB-lite"/>
    </source>
</evidence>
<gene>
    <name evidence="4" type="ORF">GCM10010420_53230</name>
</gene>
<evidence type="ECO:0000313" key="5">
    <source>
        <dbReference type="Proteomes" id="UP001500058"/>
    </source>
</evidence>
<dbReference type="EMBL" id="BAAATJ010000037">
    <property type="protein sequence ID" value="GAA2416399.1"/>
    <property type="molecule type" value="Genomic_DNA"/>
</dbReference>
<dbReference type="Gene3D" id="3.40.50.450">
    <property type="match status" value="1"/>
</dbReference>
<proteinExistence type="inferred from homology"/>
<comment type="caution">
    <text evidence="4">The sequence shown here is derived from an EMBL/GenBank/DDBJ whole genome shotgun (WGS) entry which is preliminary data.</text>
</comment>
<comment type="catalytic activity">
    <reaction evidence="2">
        <text>9-ribosyl-trans-zeatin 5'-phosphate + H2O = trans-zeatin + D-ribose 5-phosphate</text>
        <dbReference type="Rhea" id="RHEA:48564"/>
        <dbReference type="ChEBI" id="CHEBI:15377"/>
        <dbReference type="ChEBI" id="CHEBI:16522"/>
        <dbReference type="ChEBI" id="CHEBI:78346"/>
        <dbReference type="ChEBI" id="CHEBI:87947"/>
        <dbReference type="EC" id="3.2.2.n1"/>
    </reaction>
</comment>
<comment type="similarity">
    <text evidence="1 2">Belongs to the LOG family.</text>
</comment>
<dbReference type="EC" id="3.2.2.n1" evidence="2"/>
<comment type="catalytic activity">
    <reaction evidence="2">
        <text>N(6)-(dimethylallyl)adenosine 5'-phosphate + H2O = N(6)-dimethylallyladenine + D-ribose 5-phosphate</text>
        <dbReference type="Rhea" id="RHEA:48560"/>
        <dbReference type="ChEBI" id="CHEBI:15377"/>
        <dbReference type="ChEBI" id="CHEBI:17660"/>
        <dbReference type="ChEBI" id="CHEBI:57526"/>
        <dbReference type="ChEBI" id="CHEBI:78346"/>
        <dbReference type="EC" id="3.2.2.n1"/>
    </reaction>
</comment>
<dbReference type="Proteomes" id="UP001500058">
    <property type="component" value="Unassembled WGS sequence"/>
</dbReference>
<feature type="region of interest" description="Disordered" evidence="3">
    <location>
        <begin position="1"/>
        <end position="49"/>
    </location>
</feature>
<dbReference type="InterPro" id="IPR031100">
    <property type="entry name" value="LOG_fam"/>
</dbReference>
<dbReference type="Pfam" id="PF03641">
    <property type="entry name" value="Lysine_decarbox"/>
    <property type="match status" value="1"/>
</dbReference>
<dbReference type="InterPro" id="IPR005269">
    <property type="entry name" value="LOG"/>
</dbReference>
<organism evidence="4 5">
    <name type="scientific">Streptomyces glaucosporus</name>
    <dbReference type="NCBI Taxonomy" id="284044"/>
    <lineage>
        <taxon>Bacteria</taxon>
        <taxon>Bacillati</taxon>
        <taxon>Actinomycetota</taxon>
        <taxon>Actinomycetes</taxon>
        <taxon>Kitasatosporales</taxon>
        <taxon>Streptomycetaceae</taxon>
        <taxon>Streptomyces</taxon>
    </lineage>
</organism>
<keyword evidence="5" id="KW-1185">Reference proteome</keyword>
<accession>A0ABN3IX72</accession>
<dbReference type="NCBIfam" id="TIGR00730">
    <property type="entry name" value="Rossman fold protein, TIGR00730 family"/>
    <property type="match status" value="1"/>
</dbReference>
<dbReference type="PANTHER" id="PTHR31223">
    <property type="entry name" value="LOG FAMILY PROTEIN YJL055W"/>
    <property type="match status" value="1"/>
</dbReference>
<dbReference type="PANTHER" id="PTHR31223:SF70">
    <property type="entry name" value="LOG FAMILY PROTEIN YJL055W"/>
    <property type="match status" value="1"/>
</dbReference>
<reference evidence="4 5" key="1">
    <citation type="journal article" date="2019" name="Int. J. Syst. Evol. Microbiol.">
        <title>The Global Catalogue of Microorganisms (GCM) 10K type strain sequencing project: providing services to taxonomists for standard genome sequencing and annotation.</title>
        <authorList>
            <consortium name="The Broad Institute Genomics Platform"/>
            <consortium name="The Broad Institute Genome Sequencing Center for Infectious Disease"/>
            <person name="Wu L."/>
            <person name="Ma J."/>
        </authorList>
    </citation>
    <scope>NUCLEOTIDE SEQUENCE [LARGE SCALE GENOMIC DNA]</scope>
    <source>
        <strain evidence="4 5">JCM 6921</strain>
    </source>
</reference>
<keyword evidence="2" id="KW-0378">Hydrolase</keyword>